<reference evidence="2 3" key="1">
    <citation type="journal article" date="2009" name="BMC Genomics">
        <title>The complete genome sequence of Xanthomonas albilineans provides new insights into the reductive genome evolution of the xylem-limited Xanthomonadaceae.</title>
        <authorList>
            <person name="Pieretti I."/>
            <person name="Royer M."/>
            <person name="Barbe V."/>
            <person name="Carrere S."/>
            <person name="Koebnik R."/>
            <person name="Cociancich S."/>
            <person name="Couloux A."/>
            <person name="Darrasse A."/>
            <person name="Gouzy J."/>
            <person name="Jacques M.A."/>
            <person name="Lauber E."/>
            <person name="Manceau C."/>
            <person name="Mangenot S."/>
            <person name="Poussier S."/>
            <person name="Segurens B."/>
            <person name="Szurek B."/>
            <person name="Verdier V."/>
            <person name="Arlat M."/>
            <person name="Rott P."/>
        </authorList>
    </citation>
    <scope>NUCLEOTIDE SEQUENCE [LARGE SCALE GENOMIC DNA]</scope>
    <source>
        <strain evidence="3">GPE PC73 / CFBP 7063</strain>
    </source>
</reference>
<feature type="compositionally biased region" description="Polar residues" evidence="1">
    <location>
        <begin position="162"/>
        <end position="172"/>
    </location>
</feature>
<accession>D2U9V7</accession>
<name>D2U9V7_XANAP</name>
<gene>
    <name evidence="2" type="ordered locus">XALc_0223</name>
</gene>
<sequence>MAHKVEQPTPPLADASEDSLVALHPDMTITVAGRAVTVREYGFFEGLEVAARCPGFIASIAGMVNADNLSYARVRRLFGLHREEVIHAAATAANVEAEWVAGLQGADAEVFMSTWFGVTGGFFVREAVQEVVELRARTPTNPTPTSGTASSPNSPPPGSATLTSSDAAQKGS</sequence>
<proteinExistence type="predicted"/>
<dbReference type="KEGG" id="xal:XALC_0223"/>
<evidence type="ECO:0000313" key="3">
    <source>
        <dbReference type="Proteomes" id="UP000001890"/>
    </source>
</evidence>
<organism evidence="2 3">
    <name type="scientific">Xanthomonas albilineans (strain GPE PC73 / CFBP 7063)</name>
    <dbReference type="NCBI Taxonomy" id="380358"/>
    <lineage>
        <taxon>Bacteria</taxon>
        <taxon>Pseudomonadati</taxon>
        <taxon>Pseudomonadota</taxon>
        <taxon>Gammaproteobacteria</taxon>
        <taxon>Lysobacterales</taxon>
        <taxon>Lysobacteraceae</taxon>
        <taxon>Xanthomonas</taxon>
    </lineage>
</organism>
<keyword evidence="3" id="KW-1185">Reference proteome</keyword>
<dbReference type="eggNOG" id="ENOG50333YC">
    <property type="taxonomic scope" value="Bacteria"/>
</dbReference>
<dbReference type="AlphaFoldDB" id="D2U9V7"/>
<protein>
    <submittedName>
        <fullName evidence="2">Uncharacterized protein</fullName>
    </submittedName>
</protein>
<dbReference type="STRING" id="380358.XALC_0223"/>
<dbReference type="RefSeq" id="WP_012914786.1">
    <property type="nucleotide sequence ID" value="NC_013722.1"/>
</dbReference>
<dbReference type="EMBL" id="FP565176">
    <property type="protein sequence ID" value="CBA14768.1"/>
    <property type="molecule type" value="Genomic_DNA"/>
</dbReference>
<feature type="compositionally biased region" description="Low complexity" evidence="1">
    <location>
        <begin position="138"/>
        <end position="152"/>
    </location>
</feature>
<feature type="region of interest" description="Disordered" evidence="1">
    <location>
        <begin position="136"/>
        <end position="172"/>
    </location>
</feature>
<dbReference type="OrthoDB" id="6638002at2"/>
<dbReference type="PATRIC" id="fig|29447.3.peg.230"/>
<evidence type="ECO:0000313" key="2">
    <source>
        <dbReference type="EMBL" id="CBA14768.1"/>
    </source>
</evidence>
<dbReference type="Proteomes" id="UP000001890">
    <property type="component" value="Chromosome"/>
</dbReference>
<evidence type="ECO:0000256" key="1">
    <source>
        <dbReference type="SAM" id="MobiDB-lite"/>
    </source>
</evidence>
<dbReference type="InterPro" id="IPR046583">
    <property type="entry name" value="DUF6631"/>
</dbReference>
<dbReference type="Pfam" id="PF20336">
    <property type="entry name" value="DUF6631"/>
    <property type="match status" value="1"/>
</dbReference>